<protein>
    <submittedName>
        <fullName evidence="2">MarR family transcriptional regulator</fullName>
    </submittedName>
</protein>
<dbReference type="PROSITE" id="PS50995">
    <property type="entry name" value="HTH_MARR_2"/>
    <property type="match status" value="1"/>
</dbReference>
<gene>
    <name evidence="2" type="ORF">IU459_31515</name>
</gene>
<evidence type="ECO:0000259" key="1">
    <source>
        <dbReference type="PROSITE" id="PS50995"/>
    </source>
</evidence>
<feature type="domain" description="HTH marR-type" evidence="1">
    <location>
        <begin position="13"/>
        <end position="151"/>
    </location>
</feature>
<dbReference type="InterPro" id="IPR039422">
    <property type="entry name" value="MarR/SlyA-like"/>
</dbReference>
<proteinExistence type="predicted"/>
<dbReference type="InterPro" id="IPR036390">
    <property type="entry name" value="WH_DNA-bd_sf"/>
</dbReference>
<dbReference type="PANTHER" id="PTHR33164">
    <property type="entry name" value="TRANSCRIPTIONAL REGULATOR, MARR FAMILY"/>
    <property type="match status" value="1"/>
</dbReference>
<dbReference type="InterPro" id="IPR000835">
    <property type="entry name" value="HTH_MarR-typ"/>
</dbReference>
<keyword evidence="3" id="KW-1185">Reference proteome</keyword>
<accession>A0ABS0D218</accession>
<evidence type="ECO:0000313" key="2">
    <source>
        <dbReference type="EMBL" id="MBF6302042.1"/>
    </source>
</evidence>
<dbReference type="SUPFAM" id="SSF46785">
    <property type="entry name" value="Winged helix' DNA-binding domain"/>
    <property type="match status" value="1"/>
</dbReference>
<organism evidence="2 3">
    <name type="scientific">Nocardia amamiensis</name>
    <dbReference type="NCBI Taxonomy" id="404578"/>
    <lineage>
        <taxon>Bacteria</taxon>
        <taxon>Bacillati</taxon>
        <taxon>Actinomycetota</taxon>
        <taxon>Actinomycetes</taxon>
        <taxon>Mycobacteriales</taxon>
        <taxon>Nocardiaceae</taxon>
        <taxon>Nocardia</taxon>
    </lineage>
</organism>
<dbReference type="EMBL" id="JADLQX010000036">
    <property type="protein sequence ID" value="MBF6302042.1"/>
    <property type="molecule type" value="Genomic_DNA"/>
</dbReference>
<evidence type="ECO:0000313" key="3">
    <source>
        <dbReference type="Proteomes" id="UP000702209"/>
    </source>
</evidence>
<dbReference type="InterPro" id="IPR036388">
    <property type="entry name" value="WH-like_DNA-bd_sf"/>
</dbReference>
<dbReference type="Proteomes" id="UP000702209">
    <property type="component" value="Unassembled WGS sequence"/>
</dbReference>
<comment type="caution">
    <text evidence="2">The sequence shown here is derived from an EMBL/GenBank/DDBJ whole genome shotgun (WGS) entry which is preliminary data.</text>
</comment>
<reference evidence="2 3" key="1">
    <citation type="submission" date="2020-10" db="EMBL/GenBank/DDBJ databases">
        <title>Identification of Nocardia species via Next-generation sequencing and recognition of intraspecies genetic diversity.</title>
        <authorList>
            <person name="Li P."/>
            <person name="Li P."/>
            <person name="Lu B."/>
        </authorList>
    </citation>
    <scope>NUCLEOTIDE SEQUENCE [LARGE SCALE GENOMIC DNA]</scope>
    <source>
        <strain evidence="2 3">BJ06-0157</strain>
    </source>
</reference>
<dbReference type="Pfam" id="PF01047">
    <property type="entry name" value="MarR"/>
    <property type="match status" value="1"/>
</dbReference>
<dbReference type="Gene3D" id="1.10.10.10">
    <property type="entry name" value="Winged helix-like DNA-binding domain superfamily/Winged helix DNA-binding domain"/>
    <property type="match status" value="1"/>
</dbReference>
<sequence>MSSVVDPAAARRHRRLVTSVKEALRDLNTQLALLNRRFGNKVELKDVDWTCLDLVNRHGPLTPTALAARAGLHPATLTGILDRLQRGGWVVRERDLEGADRRAVTVRALHDRNSELYRVFAGMNGRMDAICDGYTDAELELIAEFLRRTATAGHESADELA</sequence>
<name>A0ABS0D218_9NOCA</name>
<dbReference type="PANTHER" id="PTHR33164:SF106">
    <property type="entry name" value="TRANSCRIPTIONAL REGULATORY PROTEIN"/>
    <property type="match status" value="1"/>
</dbReference>
<dbReference type="RefSeq" id="WP_195133239.1">
    <property type="nucleotide sequence ID" value="NZ_JADLQX010000036.1"/>
</dbReference>
<dbReference type="SMART" id="SM00347">
    <property type="entry name" value="HTH_MARR"/>
    <property type="match status" value="1"/>
</dbReference>